<protein>
    <submittedName>
        <fullName evidence="1">Uncharacterized protein</fullName>
    </submittedName>
</protein>
<dbReference type="EMBL" id="AP017925">
    <property type="protein sequence ID" value="BAW19294.1"/>
    <property type="molecule type" value="Genomic_DNA"/>
</dbReference>
<proteinExistence type="predicted"/>
<reference evidence="1 2" key="1">
    <citation type="submission" date="2016-12" db="EMBL/GenBank/DDBJ databases">
        <title>Characterization of two jumbo phages RP12 and RP31 infecting the phytopathogen Ralstonia solanacearum.</title>
        <authorList>
            <person name="Kawasaki T."/>
            <person name="Yoshikawa G."/>
            <person name="Ogata H."/>
            <person name="Yamada T."/>
        </authorList>
    </citation>
    <scope>NUCLEOTIDE SEQUENCE [LARGE SCALE GENOMIC DNA]</scope>
    <source>
        <strain evidence="1 2">RP31</strain>
    </source>
</reference>
<evidence type="ECO:0000313" key="2">
    <source>
        <dbReference type="Proteomes" id="UP000222950"/>
    </source>
</evidence>
<name>A0A1L7N1Z8_9CAUD</name>
<evidence type="ECO:0000313" key="1">
    <source>
        <dbReference type="EMBL" id="BAW19294.1"/>
    </source>
</evidence>
<dbReference type="Proteomes" id="UP000222950">
    <property type="component" value="Segment"/>
</dbReference>
<accession>A0A1L7N1Z8</accession>
<sequence>MSEANNAAVAAEANVEIKFKEDLVQLADKLKGQITIDNATGVMTLPAGAFFEHAPEGLTEASYKRDREYTDLFSNAATKAGSEVAVEAFKGNKDLQSATLNAPVFKKDSYEGVFKRTGTSRNVKTGEVSNYVGSIGVGRINVVSTRTQTEWAAIKNNMKALAEAADL</sequence>
<organism evidence="1 2">
    <name type="scientific">Ralstonia phage RP31</name>
    <dbReference type="NCBI Taxonomy" id="1923890"/>
    <lineage>
        <taxon>Viruses</taxon>
        <taxon>Duplodnaviria</taxon>
        <taxon>Heunggongvirae</taxon>
        <taxon>Uroviricota</taxon>
        <taxon>Caudoviricetes</taxon>
        <taxon>Chimalliviridae</taxon>
        <taxon>Ripduovirus</taxon>
        <taxon>Ripduovirus RP12</taxon>
    </lineage>
</organism>